<dbReference type="InterPro" id="IPR032675">
    <property type="entry name" value="LRR_dom_sf"/>
</dbReference>
<dbReference type="Gene3D" id="3.80.10.10">
    <property type="entry name" value="Ribonuclease Inhibitor"/>
    <property type="match status" value="1"/>
</dbReference>
<dbReference type="PANTHER" id="PTHR23045">
    <property type="entry name" value="LEUCINE-RICH REPEAT-CONTAINING PROTEIN 37A"/>
    <property type="match status" value="1"/>
</dbReference>
<dbReference type="InterPro" id="IPR029423">
    <property type="entry name" value="LRRC37AB_C"/>
</dbReference>
<dbReference type="OMA" id="CANTCTA"/>
<keyword evidence="1" id="KW-0433">Leucine-rich repeat</keyword>
<evidence type="ECO:0000256" key="1">
    <source>
        <dbReference type="ARBA" id="ARBA00022614"/>
    </source>
</evidence>
<evidence type="ECO:0000313" key="6">
    <source>
        <dbReference type="Ensembl" id="ENSOANP00000034982.1"/>
    </source>
</evidence>
<evidence type="ECO:0000256" key="2">
    <source>
        <dbReference type="ARBA" id="ARBA00022737"/>
    </source>
</evidence>
<feature type="region of interest" description="Disordered" evidence="3">
    <location>
        <begin position="291"/>
        <end position="321"/>
    </location>
</feature>
<feature type="compositionally biased region" description="Polar residues" evidence="3">
    <location>
        <begin position="728"/>
        <end position="744"/>
    </location>
</feature>
<dbReference type="GeneTree" id="ENSGT00530000063282"/>
<keyword evidence="4" id="KW-0472">Membrane</keyword>
<sequence>MCESNLSYPRVPSGSNPSFPRSMCDSSPSYPGTCKAPVPLCPDPYADPVPLFLGECVAPIPLFPAYLTDQSVPSAFRLAPSIPSFPLRTLRDNELSELHKDSFDGLLTLKYLDASCNKIQVIEKCTFEPLPFLQFLNLSCNLLTELSHGTFQAWHGMQFLQKLILSRNPLVTIEDPSFFDLPSLKYLDMDATQVTLKVIQSILMMSLKLKTMILPENVACCLCQFKKSIEIVCKTIKLQCDHLCAINATLCDVKEPLDEVKKEFVQVLESRKKNTSSLLTLRPQVLVTSSGKLKSTTQAPRLQTPGQQASRPQGPSMDAHLPKDLDLLDEANFLLPKLLSKDGTIREVELKLLPLIRLLNLNLRSQMVTPSPPWPPGPTVASLGPGHLDLTDKGELRKLYLLTNLLAADLREKIYNAEHAERETLPGSSFPGNGRPKLRGLGKDRKRSLPLASSRPWDPAVRNHGNMEGWHPGLGQGAVQRTGGEEGRGLGETARGWGGVHSEISGPLGPEPPEKRRVSGSPGGPRVRPPLRASGGRKPPGPALGLLLQKQPMPIGPLTSLPQPPSLVDVRNQSDDLIGKIVIVLKNANKTDTVKAVGPEKVPEMDIVLGEEGGPPAATPSSKEPPLLQKAKPTSSDMPADLRKSQAAVNRSRTGERSRGKGSISKGGSNLKGLSWEWGQGAVSENASSLGDPDSEQGLGEAFDSSMPNLQKMNETHWVFHEEKSEHSTLQSEAPTPDNSSDQGDQFERDLDWRLQALIPNKAVRKLISHVIRTLKMDCTEPGVQLACAKLLSKTGLLMKLLSEREEADGSQLMWSSGRWRNGDYFNGSVDGNLTEDEEARELSQDIPSYGYGNKLLLAISVTVVIMTIIAAICLIEICSQRASSAEGAKQTASLWSFQQSSQTLPRQTSEKDNQAAKVGKPLWLRDMYRPLDSTRKKNMAQKLHDRDSSDEEEIYSKESLQAG</sequence>
<evidence type="ECO:0000259" key="5">
    <source>
        <dbReference type="Pfam" id="PF14914"/>
    </source>
</evidence>
<dbReference type="Ensembl" id="ENSOANT00000067273.1">
    <property type="protein sequence ID" value="ENSOANP00000034982.1"/>
    <property type="gene ID" value="ENSOANG00000028692.2"/>
</dbReference>
<organism evidence="6 7">
    <name type="scientific">Ornithorhynchus anatinus</name>
    <name type="common">Duckbill platypus</name>
    <dbReference type="NCBI Taxonomy" id="9258"/>
    <lineage>
        <taxon>Eukaryota</taxon>
        <taxon>Metazoa</taxon>
        <taxon>Chordata</taxon>
        <taxon>Craniata</taxon>
        <taxon>Vertebrata</taxon>
        <taxon>Euteleostomi</taxon>
        <taxon>Mammalia</taxon>
        <taxon>Monotremata</taxon>
        <taxon>Ornithorhynchidae</taxon>
        <taxon>Ornithorhynchus</taxon>
    </lineage>
</organism>
<feature type="region of interest" description="Disordered" evidence="3">
    <location>
        <begin position="609"/>
        <end position="706"/>
    </location>
</feature>
<feature type="region of interest" description="Disordered" evidence="3">
    <location>
        <begin position="423"/>
        <end position="541"/>
    </location>
</feature>
<dbReference type="AlphaFoldDB" id="A0A6I8N206"/>
<dbReference type="InterPro" id="IPR015753">
    <property type="entry name" value="LRRC37"/>
</dbReference>
<dbReference type="SMART" id="SM00369">
    <property type="entry name" value="LRR_TYP"/>
    <property type="match status" value="3"/>
</dbReference>
<feature type="compositionally biased region" description="Low complexity" evidence="3">
    <location>
        <begin position="661"/>
        <end position="675"/>
    </location>
</feature>
<evidence type="ECO:0000256" key="3">
    <source>
        <dbReference type="SAM" id="MobiDB-lite"/>
    </source>
</evidence>
<dbReference type="Pfam" id="PF14914">
    <property type="entry name" value="LRRC37AB_C"/>
    <property type="match status" value="1"/>
</dbReference>
<feature type="region of interest" description="Disordered" evidence="3">
    <location>
        <begin position="722"/>
        <end position="746"/>
    </location>
</feature>
<keyword evidence="4" id="KW-1133">Transmembrane helix</keyword>
<gene>
    <name evidence="6" type="primary">LOC100087479</name>
</gene>
<feature type="compositionally biased region" description="Polar residues" evidence="3">
    <location>
        <begin position="291"/>
        <end position="313"/>
    </location>
</feature>
<reference evidence="6 7" key="1">
    <citation type="journal article" date="2008" name="Nature">
        <title>Genome analysis of the platypus reveals unique signatures of evolution.</title>
        <authorList>
            <person name="Warren W.C."/>
            <person name="Hillier L.W."/>
            <person name="Marshall Graves J.A."/>
            <person name="Birney E."/>
            <person name="Ponting C.P."/>
            <person name="Grutzner F."/>
            <person name="Belov K."/>
            <person name="Miller W."/>
            <person name="Clarke L."/>
            <person name="Chinwalla A.T."/>
            <person name="Yang S.P."/>
            <person name="Heger A."/>
            <person name="Locke D.P."/>
            <person name="Miethke P."/>
            <person name="Waters P.D."/>
            <person name="Veyrunes F."/>
            <person name="Fulton L."/>
            <person name="Fulton B."/>
            <person name="Graves T."/>
            <person name="Wallis J."/>
            <person name="Puente X.S."/>
            <person name="Lopez-Otin C."/>
            <person name="Ordonez G.R."/>
            <person name="Eichler E.E."/>
            <person name="Chen L."/>
            <person name="Cheng Z."/>
            <person name="Deakin J.E."/>
            <person name="Alsop A."/>
            <person name="Thompson K."/>
            <person name="Kirby P."/>
            <person name="Papenfuss A.T."/>
            <person name="Wakefield M.J."/>
            <person name="Olender T."/>
            <person name="Lancet D."/>
            <person name="Huttley G.A."/>
            <person name="Smit A.F."/>
            <person name="Pask A."/>
            <person name="Temple-Smith P."/>
            <person name="Batzer M.A."/>
            <person name="Walker J.A."/>
            <person name="Konkel M.K."/>
            <person name="Harris R.S."/>
            <person name="Whittington C.M."/>
            <person name="Wong E.S."/>
            <person name="Gemmell N.J."/>
            <person name="Buschiazzo E."/>
            <person name="Vargas Jentzsch I.M."/>
            <person name="Merkel A."/>
            <person name="Schmitz J."/>
            <person name="Zemann A."/>
            <person name="Churakov G."/>
            <person name="Kriegs J.O."/>
            <person name="Brosius J."/>
            <person name="Murchison E.P."/>
            <person name="Sachidanandam R."/>
            <person name="Smith C."/>
            <person name="Hannon G.J."/>
            <person name="Tsend-Ayush E."/>
            <person name="McMillan D."/>
            <person name="Attenborough R."/>
            <person name="Rens W."/>
            <person name="Ferguson-Smith M."/>
            <person name="Lefevre C.M."/>
            <person name="Sharp J.A."/>
            <person name="Nicholas K.R."/>
            <person name="Ray D.A."/>
            <person name="Kube M."/>
            <person name="Reinhardt R."/>
            <person name="Pringle T.H."/>
            <person name="Taylor J."/>
            <person name="Jones R.C."/>
            <person name="Nixon B."/>
            <person name="Dacheux J.L."/>
            <person name="Niwa H."/>
            <person name="Sekita Y."/>
            <person name="Huang X."/>
            <person name="Stark A."/>
            <person name="Kheradpour P."/>
            <person name="Kellis M."/>
            <person name="Flicek P."/>
            <person name="Chen Y."/>
            <person name="Webber C."/>
            <person name="Hardison R."/>
            <person name="Nelson J."/>
            <person name="Hallsworth-Pepin K."/>
            <person name="Delehaunty K."/>
            <person name="Markovic C."/>
            <person name="Minx P."/>
            <person name="Feng Y."/>
            <person name="Kremitzki C."/>
            <person name="Mitreva M."/>
            <person name="Glasscock J."/>
            <person name="Wylie T."/>
            <person name="Wohldmann P."/>
            <person name="Thiru P."/>
            <person name="Nhan M.N."/>
            <person name="Pohl C.S."/>
            <person name="Smith S.M."/>
            <person name="Hou S."/>
            <person name="Nefedov M."/>
            <person name="de Jong P.J."/>
            <person name="Renfree M.B."/>
            <person name="Mardis E.R."/>
            <person name="Wilson R.K."/>
        </authorList>
    </citation>
    <scope>NUCLEOTIDE SEQUENCE [LARGE SCALE GENOMIC DNA]</scope>
    <source>
        <strain evidence="6 7">Glennie</strain>
    </source>
</reference>
<dbReference type="Bgee" id="ENSOANG00000028692">
    <property type="expression patterns" value="Expressed in testis and 6 other cell types or tissues"/>
</dbReference>
<keyword evidence="2" id="KW-0677">Repeat</keyword>
<name>A0A6I8N206_ORNAN</name>
<feature type="domain" description="LRRC37A/B like protein 1 C-terminal" evidence="5">
    <location>
        <begin position="743"/>
        <end position="886"/>
    </location>
</feature>
<dbReference type="Proteomes" id="UP000002279">
    <property type="component" value="Chromosome 11"/>
</dbReference>
<dbReference type="InParanoid" id="A0A6I8N206"/>
<reference evidence="6" key="3">
    <citation type="submission" date="2025-09" db="UniProtKB">
        <authorList>
            <consortium name="Ensembl"/>
        </authorList>
    </citation>
    <scope>IDENTIFICATION</scope>
    <source>
        <strain evidence="6">Glennie</strain>
    </source>
</reference>
<reference evidence="6" key="2">
    <citation type="submission" date="2025-08" db="UniProtKB">
        <authorList>
            <consortium name="Ensembl"/>
        </authorList>
    </citation>
    <scope>IDENTIFICATION</scope>
    <source>
        <strain evidence="6">Glennie</strain>
    </source>
</reference>
<protein>
    <recommendedName>
        <fullName evidence="5">LRRC37A/B like protein 1 C-terminal domain-containing protein</fullName>
    </recommendedName>
</protein>
<evidence type="ECO:0000256" key="4">
    <source>
        <dbReference type="SAM" id="Phobius"/>
    </source>
</evidence>
<feature type="transmembrane region" description="Helical" evidence="4">
    <location>
        <begin position="856"/>
        <end position="876"/>
    </location>
</feature>
<dbReference type="InterPro" id="IPR001611">
    <property type="entry name" value="Leu-rich_rpt"/>
</dbReference>
<proteinExistence type="predicted"/>
<dbReference type="PANTHER" id="PTHR23045:SF9">
    <property type="entry name" value="LEUCINE RICH REPEAT CONTAINING 37A-RELATED"/>
    <property type="match status" value="1"/>
</dbReference>
<dbReference type="Pfam" id="PF13855">
    <property type="entry name" value="LRR_8"/>
    <property type="match status" value="1"/>
</dbReference>
<evidence type="ECO:0000313" key="7">
    <source>
        <dbReference type="Proteomes" id="UP000002279"/>
    </source>
</evidence>
<feature type="region of interest" description="Disordered" evidence="3">
    <location>
        <begin position="1"/>
        <end position="22"/>
    </location>
</feature>
<feature type="compositionally biased region" description="Basic residues" evidence="3">
    <location>
        <begin position="436"/>
        <end position="448"/>
    </location>
</feature>
<feature type="region of interest" description="Disordered" evidence="3">
    <location>
        <begin position="935"/>
        <end position="964"/>
    </location>
</feature>
<accession>A0A6I8N206</accession>
<dbReference type="SUPFAM" id="SSF52058">
    <property type="entry name" value="L domain-like"/>
    <property type="match status" value="1"/>
</dbReference>
<keyword evidence="7" id="KW-1185">Reference proteome</keyword>
<dbReference type="InterPro" id="IPR003591">
    <property type="entry name" value="Leu-rich_rpt_typical-subtyp"/>
</dbReference>
<keyword evidence="4" id="KW-0812">Transmembrane</keyword>
<feature type="region of interest" description="Disordered" evidence="3">
    <location>
        <begin position="902"/>
        <end position="922"/>
    </location>
</feature>